<name>A0A842INS7_9FLAO</name>
<feature type="chain" id="PRO_5032703120" evidence="2">
    <location>
        <begin position="20"/>
        <end position="472"/>
    </location>
</feature>
<dbReference type="RefSeq" id="WP_185788316.1">
    <property type="nucleotide sequence ID" value="NZ_JACLCP010000001.1"/>
</dbReference>
<proteinExistence type="predicted"/>
<dbReference type="InterPro" id="IPR039329">
    <property type="entry name" value="SIAE"/>
</dbReference>
<dbReference type="GO" id="GO:0005975">
    <property type="term" value="P:carbohydrate metabolic process"/>
    <property type="evidence" value="ECO:0007669"/>
    <property type="project" value="TreeGrafter"/>
</dbReference>
<dbReference type="InterPro" id="IPR036514">
    <property type="entry name" value="SGNH_hydro_sf"/>
</dbReference>
<dbReference type="GO" id="GO:0001681">
    <property type="term" value="F:sialate O-acetylesterase activity"/>
    <property type="evidence" value="ECO:0007669"/>
    <property type="project" value="InterPro"/>
</dbReference>
<evidence type="ECO:0000256" key="1">
    <source>
        <dbReference type="ARBA" id="ARBA00022801"/>
    </source>
</evidence>
<sequence length="472" mass="54009">MNFRFFLLLFFLCSALLNAQIELPSFFGDNMVLQQNGQVPIWGKDVPGTAIRINSSWGKSVTVVVDKNGFWYAKIKTKTASFNKETLEIIGSATVKIKNILIGEVWLCSGQSNMEMPMKGLGKSKVLNAEEYLDNSTNEFIRLFNNQRTASVSPSFDVNGEWEVSNKASAHSFSAIGYIFGVKLFEQLNVPIGIIESAWGGTRIECWMPKEKLLEYEDVKFSKTLPVEQNKQKKPSFLYNAMIYPFKDFKIKGFLWYQGESNRTNPLPYKNYMKDLISSWRHQWKDNKLPFYFVQIAPFDYAIHKNAPGMGANLIREAQLKISQEISNTGMVVSTDAGDCNDIHPSKKEIVAKRLANMALTNQYKLKDLKYRSPEFRSMSVEKNKSVVLSFNFYDNDIFIENKNIKGFEVAGSDNIFYEARAITDKNNKKIILHSQNVAKPIAVRYGFEDCFENNLMTKSGWPVSVFRTDDW</sequence>
<feature type="domain" description="Sialate O-acetylesterase" evidence="3">
    <location>
        <begin position="104"/>
        <end position="348"/>
    </location>
</feature>
<organism evidence="4 5">
    <name type="scientific">Winogradskyella flava</name>
    <dbReference type="NCBI Taxonomy" id="1884876"/>
    <lineage>
        <taxon>Bacteria</taxon>
        <taxon>Pseudomonadati</taxon>
        <taxon>Bacteroidota</taxon>
        <taxon>Flavobacteriia</taxon>
        <taxon>Flavobacteriales</taxon>
        <taxon>Flavobacteriaceae</taxon>
        <taxon>Winogradskyella</taxon>
    </lineage>
</organism>
<evidence type="ECO:0000313" key="4">
    <source>
        <dbReference type="EMBL" id="MBC2844660.1"/>
    </source>
</evidence>
<evidence type="ECO:0000256" key="2">
    <source>
        <dbReference type="SAM" id="SignalP"/>
    </source>
</evidence>
<evidence type="ECO:0000259" key="3">
    <source>
        <dbReference type="Pfam" id="PF03629"/>
    </source>
</evidence>
<dbReference type="InterPro" id="IPR005181">
    <property type="entry name" value="SASA"/>
</dbReference>
<accession>A0A842INS7</accession>
<protein>
    <submittedName>
        <fullName evidence="4">Sialate O-acetylesterase</fullName>
    </submittedName>
</protein>
<comment type="caution">
    <text evidence="4">The sequence shown here is derived from an EMBL/GenBank/DDBJ whole genome shotgun (WGS) entry which is preliminary data.</text>
</comment>
<dbReference type="AlphaFoldDB" id="A0A842INS7"/>
<keyword evidence="1" id="KW-0378">Hydrolase</keyword>
<dbReference type="PANTHER" id="PTHR22901:SF0">
    <property type="entry name" value="SIALATE O-ACETYLESTERASE"/>
    <property type="match status" value="1"/>
</dbReference>
<dbReference type="Pfam" id="PF03629">
    <property type="entry name" value="SASA"/>
    <property type="match status" value="1"/>
</dbReference>
<dbReference type="SUPFAM" id="SSF52266">
    <property type="entry name" value="SGNH hydrolase"/>
    <property type="match status" value="1"/>
</dbReference>
<dbReference type="Proteomes" id="UP000533900">
    <property type="component" value="Unassembled WGS sequence"/>
</dbReference>
<reference evidence="4" key="1">
    <citation type="submission" date="2020-08" db="EMBL/GenBank/DDBJ databases">
        <title>Winogradskyella ouciana sp. nov., isolated from the hadal seawater of the Mariana Trench.</title>
        <authorList>
            <person name="He X."/>
        </authorList>
    </citation>
    <scope>NUCLEOTIDE SEQUENCE [LARGE SCALE GENOMIC DNA]</scope>
    <source>
        <strain evidence="4">KCTC 52348</strain>
    </source>
</reference>
<evidence type="ECO:0000313" key="5">
    <source>
        <dbReference type="Proteomes" id="UP000533900"/>
    </source>
</evidence>
<feature type="signal peptide" evidence="2">
    <location>
        <begin position="1"/>
        <end position="19"/>
    </location>
</feature>
<dbReference type="EMBL" id="JACLCP010000001">
    <property type="protein sequence ID" value="MBC2844660.1"/>
    <property type="molecule type" value="Genomic_DNA"/>
</dbReference>
<keyword evidence="2" id="KW-0732">Signal</keyword>
<gene>
    <name evidence="4" type="ORF">H7F21_06105</name>
</gene>
<dbReference type="PANTHER" id="PTHR22901">
    <property type="entry name" value="SIALATE O-ACETYLESTERASE"/>
    <property type="match status" value="1"/>
</dbReference>
<dbReference type="Gene3D" id="3.40.50.1110">
    <property type="entry name" value="SGNH hydrolase"/>
    <property type="match status" value="1"/>
</dbReference>
<keyword evidence="5" id="KW-1185">Reference proteome</keyword>